<evidence type="ECO:0000313" key="2">
    <source>
        <dbReference type="Proteomes" id="UP000663861"/>
    </source>
</evidence>
<dbReference type="AlphaFoldDB" id="A0A8H3DGY1"/>
<accession>A0A8H3DGY1</accession>
<gene>
    <name evidence="1" type="ORF">RDB_LOCUS163153</name>
</gene>
<sequence length="564" mass="64376">MFSVTSPAICPAIQQWEASALAFDAVKKFLELSISLETDSLADGAHPTYLATRIDFVLEPLRTTLTQQVSQLHSKLSQMRNMMLPYVHRLPEEVLSRISMHAIYDPLDLVDHLDPISMERCVINTYRALHNLLGVCTRWRKAILGQGALWSFVPLFDRLELPVDFKSTTEFIVDKTTGMGLHLTADLRNAPNNLSVFSRYISRFDAITLVTPSAHIIPDILGMFTSQNGPETSALSCLSVYRTHGDFNWFYREDYAFQSISEAKSFNQLVKQMSLIQMRNVPLYWSELTFSNRLTRLCLQEVNLGYDTDFGHLLNGLSSAIQLRELKFIKLRTAKPESFPDPTPSQIWLPHLQSFLVQDLHLNTLRLLLLNIKSRSHRLSLVFTRQSIRFLFRSGVVSRDNDISIICELLESTPVHALLLDVESLDADYILSPRELRQLMVSVPSLETLWVNMWDLDDRYCEALQSAGELSHGTFPSLVNLYFTCVDLSHPMAFKNMVNSHSDSLRLVTLGGSSGLITRGKVHWISPQGDSELVTWLRENVPKFKKTGRNFGPPEFRKILWELW</sequence>
<proteinExistence type="predicted"/>
<dbReference type="Proteomes" id="UP000663861">
    <property type="component" value="Unassembled WGS sequence"/>
</dbReference>
<comment type="caution">
    <text evidence="1">The sequence shown here is derived from an EMBL/GenBank/DDBJ whole genome shotgun (WGS) entry which is preliminary data.</text>
</comment>
<evidence type="ECO:0008006" key="3">
    <source>
        <dbReference type="Google" id="ProtNLM"/>
    </source>
</evidence>
<protein>
    <recommendedName>
        <fullName evidence="3">F-box domain-containing protein</fullName>
    </recommendedName>
</protein>
<dbReference type="EMBL" id="CAJMWY010004240">
    <property type="protein sequence ID" value="CAE6525210.1"/>
    <property type="molecule type" value="Genomic_DNA"/>
</dbReference>
<evidence type="ECO:0000313" key="1">
    <source>
        <dbReference type="EMBL" id="CAE6525210.1"/>
    </source>
</evidence>
<organism evidence="1 2">
    <name type="scientific">Rhizoctonia solani</name>
    <dbReference type="NCBI Taxonomy" id="456999"/>
    <lineage>
        <taxon>Eukaryota</taxon>
        <taxon>Fungi</taxon>
        <taxon>Dikarya</taxon>
        <taxon>Basidiomycota</taxon>
        <taxon>Agaricomycotina</taxon>
        <taxon>Agaricomycetes</taxon>
        <taxon>Cantharellales</taxon>
        <taxon>Ceratobasidiaceae</taxon>
        <taxon>Rhizoctonia</taxon>
    </lineage>
</organism>
<reference evidence="1" key="1">
    <citation type="submission" date="2021-01" db="EMBL/GenBank/DDBJ databases">
        <authorList>
            <person name="Kaushik A."/>
        </authorList>
    </citation>
    <scope>NUCLEOTIDE SEQUENCE</scope>
    <source>
        <strain evidence="1">AG4-RS23</strain>
    </source>
</reference>
<name>A0A8H3DGY1_9AGAM</name>